<name>A0A0L0HEE2_SPIPD</name>
<dbReference type="PANTHER" id="PTHR10582:SF2">
    <property type="entry name" value="INACTIVE"/>
    <property type="match status" value="1"/>
</dbReference>
<dbReference type="OrthoDB" id="2130189at2759"/>
<feature type="region of interest" description="Disordered" evidence="6">
    <location>
        <begin position="1256"/>
        <end position="1275"/>
    </location>
</feature>
<dbReference type="InParanoid" id="A0A0L0HEE2"/>
<comment type="subcellular location">
    <subcellularLocation>
        <location evidence="1">Membrane</location>
        <topology evidence="1">Multi-pass membrane protein</topology>
    </subcellularLocation>
</comment>
<evidence type="ECO:0000256" key="5">
    <source>
        <dbReference type="ARBA" id="ARBA00023136"/>
    </source>
</evidence>
<evidence type="ECO:0000256" key="6">
    <source>
        <dbReference type="SAM" id="MobiDB-lite"/>
    </source>
</evidence>
<feature type="region of interest" description="Disordered" evidence="6">
    <location>
        <begin position="1097"/>
        <end position="1129"/>
    </location>
</feature>
<feature type="region of interest" description="Disordered" evidence="6">
    <location>
        <begin position="945"/>
        <end position="966"/>
    </location>
</feature>
<protein>
    <recommendedName>
        <fullName evidence="8">Ion transport domain-containing protein</fullName>
    </recommendedName>
</protein>
<sequence length="1327" mass="149010">MLEEMVRANAANFGSRQYIPGTLSPLSMSPRTGSRRASWMTPVHSSKGSMSSRAELAEALFCNAARRKLVQEFIEVLTNGESDSPATASNPPKKEDKSISGLIHGKHTQNIIEAAFAAGRWSVARFHRIVKDLREPVYRDRPAEPLGSHLDGLHWALAANAAANEGREDEFADAEVWQRFSIDIEGRSGMLPQPTDPEGVMELVTMREGAEEYFRREVEQGLRKLHGNELETILQYITQYASAPKLMELVCPLIFKRVSEEAITRDIIPRFMVLAVLQPDAIGSAILETLLADYSAFVSQDAANSALEYCAHLQRANCCRVILDNLGHLVAPEGVITALIPICARGTDHLLAVLELFIMDKCQTTMDRKEVDRRHMEEGRGNQLENDFPDIVAPCVYMFLVLAAAGGYAKPRTVKELIEFYEDPCAPLLTGRVSTARHNQFVQDLFHLVCELNLTAIVWTLIESHWIPPDITPTLRQAIELGHQSLVHILLDSLLIPDEKLEPPSGQLPLVFRKSRALTLLPTVAQRFPAEACWFLQELSSIPIPSCVPVGETREAEVRAAPVRGTRLGTATLAEVTRRTDNINPFMQIWTRLNIVAQLRGATIGTGTPEAECVICMAPEALLTEEAYHDSVGGKFFRQPSPFIRLLGTGDKEIILQPVMQALMEYHWIAGGFWYRFALHFIMSLSFIASIWAMFTLTVQEEFGHSSEGTAKGLLPITCIALFLCVLFIIQELREFMDAPGDYIRSMSNLVDTVVHISVLYCAIRGALMHKYVPPLLMGFTLVLACTRLLMQLRIIPSIGPIIRIWVSATANIFPVLVPFTVLASSFAGGFYFIQYPLALQAPATADLHFQSMTQAMQSVLTMTAGDYSVLDYSQESEVFVLRLLFHVIFIIFLVNLIIGLMTVNVANVTVNTTSAWLVEISQLMVELELYWPWPMRYQVKTHFRHRQPSSRPDSEPKYDDNPKLSNNSIWSRMRWWQKPKSSRKVTPDDFGSHKPPRILATAVDHPSEHPDRDSVLVDTPEFFSMLERGVVLYTCPEEQVAKTHWWKEGDKETDPRLAGRMPREAPIFDHMQTNDSPWNKALKIFHFGSSGKDMRIPSVPSLVGRSLSSLPPMPNPDEEGQTVDPNPLESVRFGLDMRLLDEVEEQDEAGPADDTGLSFVDVRNRRQSRLTEGAEAASRASVEGRRPAANVADPVKPPVDKPASPPPMPQHDANSIKELAEQVQGMKEALKTLERITRSETRNQRERTRRLEQTLEQERARANENAANFSRDLQNLSKEIRDLSRMLMPQPEPEGLFRRVFSGRTSSRRRNESWSADSSERPAPEP</sequence>
<evidence type="ECO:0000313" key="10">
    <source>
        <dbReference type="Proteomes" id="UP000053201"/>
    </source>
</evidence>
<dbReference type="Proteomes" id="UP000053201">
    <property type="component" value="Unassembled WGS sequence"/>
</dbReference>
<evidence type="ECO:0000259" key="8">
    <source>
        <dbReference type="Pfam" id="PF00520"/>
    </source>
</evidence>
<evidence type="ECO:0000256" key="7">
    <source>
        <dbReference type="SAM" id="Phobius"/>
    </source>
</evidence>
<dbReference type="STRING" id="645134.A0A0L0HEE2"/>
<keyword evidence="2 7" id="KW-0812">Transmembrane</keyword>
<keyword evidence="4 7" id="KW-1133">Transmembrane helix</keyword>
<dbReference type="EMBL" id="KQ257458">
    <property type="protein sequence ID" value="KNC99349.1"/>
    <property type="molecule type" value="Genomic_DNA"/>
</dbReference>
<feature type="region of interest" description="Disordered" evidence="6">
    <location>
        <begin position="1287"/>
        <end position="1327"/>
    </location>
</feature>
<feature type="transmembrane region" description="Helical" evidence="7">
    <location>
        <begin position="880"/>
        <end position="899"/>
    </location>
</feature>
<feature type="region of interest" description="Disordered" evidence="6">
    <location>
        <begin position="1168"/>
        <end position="1213"/>
    </location>
</feature>
<feature type="transmembrane region" description="Helical" evidence="7">
    <location>
        <begin position="713"/>
        <end position="730"/>
    </location>
</feature>
<feature type="transmembrane region" description="Helical" evidence="7">
    <location>
        <begin position="812"/>
        <end position="834"/>
    </location>
</feature>
<dbReference type="Pfam" id="PF00520">
    <property type="entry name" value="Ion_trans"/>
    <property type="match status" value="1"/>
</dbReference>
<dbReference type="GO" id="GO:0005216">
    <property type="term" value="F:monoatomic ion channel activity"/>
    <property type="evidence" value="ECO:0007669"/>
    <property type="project" value="InterPro"/>
</dbReference>
<dbReference type="VEuPathDB" id="FungiDB:SPPG_05596"/>
<keyword evidence="10" id="KW-1185">Reference proteome</keyword>
<reference evidence="9 10" key="1">
    <citation type="submission" date="2009-08" db="EMBL/GenBank/DDBJ databases">
        <title>The Genome Sequence of Spizellomyces punctatus strain DAOM BR117.</title>
        <authorList>
            <consortium name="The Broad Institute Genome Sequencing Platform"/>
            <person name="Russ C."/>
            <person name="Cuomo C."/>
            <person name="Shea T."/>
            <person name="Young S.K."/>
            <person name="Zeng Q."/>
            <person name="Koehrsen M."/>
            <person name="Haas B."/>
            <person name="Borodovsky M."/>
            <person name="Guigo R."/>
            <person name="Alvarado L."/>
            <person name="Berlin A."/>
            <person name="Bochicchio J."/>
            <person name="Borenstein D."/>
            <person name="Chapman S."/>
            <person name="Chen Z."/>
            <person name="Engels R."/>
            <person name="Freedman E."/>
            <person name="Gellesch M."/>
            <person name="Goldberg J."/>
            <person name="Griggs A."/>
            <person name="Gujja S."/>
            <person name="Heiman D."/>
            <person name="Hepburn T."/>
            <person name="Howarth C."/>
            <person name="Jen D."/>
            <person name="Larson L."/>
            <person name="Lewis B."/>
            <person name="Mehta T."/>
            <person name="Park D."/>
            <person name="Pearson M."/>
            <person name="Roberts A."/>
            <person name="Saif S."/>
            <person name="Shenoy N."/>
            <person name="Sisk P."/>
            <person name="Stolte C."/>
            <person name="Sykes S."/>
            <person name="Thomson T."/>
            <person name="Walk T."/>
            <person name="White J."/>
            <person name="Yandava C."/>
            <person name="Burger G."/>
            <person name="Gray M.W."/>
            <person name="Holland P.W.H."/>
            <person name="King N."/>
            <person name="Lang F.B.F."/>
            <person name="Roger A.J."/>
            <person name="Ruiz-Trillo I."/>
            <person name="Lander E."/>
            <person name="Nusbaum C."/>
        </authorList>
    </citation>
    <scope>NUCLEOTIDE SEQUENCE [LARGE SCALE GENOMIC DNA]</scope>
    <source>
        <strain evidence="9 10">DAOM BR117</strain>
    </source>
</reference>
<feature type="domain" description="Ion transport" evidence="8">
    <location>
        <begin position="679"/>
        <end position="912"/>
    </location>
</feature>
<feature type="non-terminal residue" evidence="9">
    <location>
        <position position="1"/>
    </location>
</feature>
<evidence type="ECO:0000256" key="2">
    <source>
        <dbReference type="ARBA" id="ARBA00022692"/>
    </source>
</evidence>
<dbReference type="InterPro" id="IPR024862">
    <property type="entry name" value="TRPV"/>
</dbReference>
<dbReference type="PANTHER" id="PTHR10582">
    <property type="entry name" value="TRANSIENT RECEPTOR POTENTIAL ION CHANNEL PROTEIN"/>
    <property type="match status" value="1"/>
</dbReference>
<proteinExistence type="predicted"/>
<feature type="region of interest" description="Disordered" evidence="6">
    <location>
        <begin position="24"/>
        <end position="45"/>
    </location>
</feature>
<dbReference type="GO" id="GO:0005886">
    <property type="term" value="C:plasma membrane"/>
    <property type="evidence" value="ECO:0007669"/>
    <property type="project" value="TreeGrafter"/>
</dbReference>
<dbReference type="GO" id="GO:0098703">
    <property type="term" value="P:calcium ion import across plasma membrane"/>
    <property type="evidence" value="ECO:0007669"/>
    <property type="project" value="TreeGrafter"/>
</dbReference>
<feature type="transmembrane region" description="Helical" evidence="7">
    <location>
        <begin position="774"/>
        <end position="791"/>
    </location>
</feature>
<evidence type="ECO:0000256" key="4">
    <source>
        <dbReference type="ARBA" id="ARBA00022989"/>
    </source>
</evidence>
<evidence type="ECO:0000256" key="3">
    <source>
        <dbReference type="ARBA" id="ARBA00022737"/>
    </source>
</evidence>
<dbReference type="GeneID" id="27688959"/>
<feature type="transmembrane region" description="Helical" evidence="7">
    <location>
        <begin position="673"/>
        <end position="693"/>
    </location>
</feature>
<keyword evidence="5 7" id="KW-0472">Membrane</keyword>
<dbReference type="InterPro" id="IPR005821">
    <property type="entry name" value="Ion_trans_dom"/>
</dbReference>
<accession>A0A0L0HEE2</accession>
<dbReference type="RefSeq" id="XP_016607389.1">
    <property type="nucleotide sequence ID" value="XM_016753804.1"/>
</dbReference>
<organism evidence="9 10">
    <name type="scientific">Spizellomyces punctatus (strain DAOM BR117)</name>
    <dbReference type="NCBI Taxonomy" id="645134"/>
    <lineage>
        <taxon>Eukaryota</taxon>
        <taxon>Fungi</taxon>
        <taxon>Fungi incertae sedis</taxon>
        <taxon>Chytridiomycota</taxon>
        <taxon>Chytridiomycota incertae sedis</taxon>
        <taxon>Chytridiomycetes</taxon>
        <taxon>Spizellomycetales</taxon>
        <taxon>Spizellomycetaceae</taxon>
        <taxon>Spizellomyces</taxon>
    </lineage>
</organism>
<evidence type="ECO:0000256" key="1">
    <source>
        <dbReference type="ARBA" id="ARBA00004141"/>
    </source>
</evidence>
<keyword evidence="3" id="KW-0677">Repeat</keyword>
<evidence type="ECO:0000313" key="9">
    <source>
        <dbReference type="EMBL" id="KNC99349.1"/>
    </source>
</evidence>
<feature type="compositionally biased region" description="Basic and acidic residues" evidence="6">
    <location>
        <begin position="953"/>
        <end position="963"/>
    </location>
</feature>
<gene>
    <name evidence="9" type="ORF">SPPG_05596</name>
</gene>